<evidence type="ECO:0000256" key="8">
    <source>
        <dbReference type="ARBA" id="ARBA00022777"/>
    </source>
</evidence>
<dbReference type="CDD" id="cd01672">
    <property type="entry name" value="TMPK"/>
    <property type="match status" value="1"/>
</dbReference>
<evidence type="ECO:0000313" key="11">
    <source>
        <dbReference type="EMBL" id="ELT97772.1"/>
    </source>
</evidence>
<dbReference type="GO" id="GO:0006233">
    <property type="term" value="P:dTDP biosynthetic process"/>
    <property type="evidence" value="ECO:0007669"/>
    <property type="project" value="InterPro"/>
</dbReference>
<dbReference type="GO" id="GO:0004550">
    <property type="term" value="F:nucleoside diphosphate kinase activity"/>
    <property type="evidence" value="ECO:0007669"/>
    <property type="project" value="TreeGrafter"/>
</dbReference>
<proteinExistence type="inferred from homology"/>
<dbReference type="EnsemblMetazoa" id="CapteT132783">
    <property type="protein sequence ID" value="CapteP132783"/>
    <property type="gene ID" value="CapteG132783"/>
</dbReference>
<dbReference type="InterPro" id="IPR018095">
    <property type="entry name" value="Thymidylate_kin_CS"/>
</dbReference>
<dbReference type="STRING" id="283909.R7TW13"/>
<dbReference type="PANTHER" id="PTHR10344:SF1">
    <property type="entry name" value="THYMIDYLATE KINASE"/>
    <property type="match status" value="1"/>
</dbReference>
<organism evidence="11">
    <name type="scientific">Capitella teleta</name>
    <name type="common">Polychaete worm</name>
    <dbReference type="NCBI Taxonomy" id="283909"/>
    <lineage>
        <taxon>Eukaryota</taxon>
        <taxon>Metazoa</taxon>
        <taxon>Spiralia</taxon>
        <taxon>Lophotrochozoa</taxon>
        <taxon>Annelida</taxon>
        <taxon>Polychaeta</taxon>
        <taxon>Sedentaria</taxon>
        <taxon>Scolecida</taxon>
        <taxon>Capitellidae</taxon>
        <taxon>Capitella</taxon>
    </lineage>
</organism>
<evidence type="ECO:0000256" key="4">
    <source>
        <dbReference type="ARBA" id="ARBA00017144"/>
    </source>
</evidence>
<dbReference type="NCBIfam" id="TIGR00041">
    <property type="entry name" value="DTMP_kinase"/>
    <property type="match status" value="1"/>
</dbReference>
<dbReference type="HOGENOM" id="CLU_049131_3_2_1"/>
<evidence type="ECO:0000256" key="2">
    <source>
        <dbReference type="ARBA" id="ARBA00009776"/>
    </source>
</evidence>
<evidence type="ECO:0000256" key="1">
    <source>
        <dbReference type="ARBA" id="ARBA00004992"/>
    </source>
</evidence>
<dbReference type="InterPro" id="IPR027417">
    <property type="entry name" value="P-loop_NTPase"/>
</dbReference>
<dbReference type="Proteomes" id="UP000014760">
    <property type="component" value="Unassembled WGS sequence"/>
</dbReference>
<dbReference type="PANTHER" id="PTHR10344">
    <property type="entry name" value="THYMIDYLATE KINASE"/>
    <property type="match status" value="1"/>
</dbReference>
<evidence type="ECO:0000256" key="7">
    <source>
        <dbReference type="ARBA" id="ARBA00022741"/>
    </source>
</evidence>
<keyword evidence="5" id="KW-0808">Transferase</keyword>
<reference evidence="11 13" key="2">
    <citation type="journal article" date="2013" name="Nature">
        <title>Insights into bilaterian evolution from three spiralian genomes.</title>
        <authorList>
            <person name="Simakov O."/>
            <person name="Marletaz F."/>
            <person name="Cho S.J."/>
            <person name="Edsinger-Gonzales E."/>
            <person name="Havlak P."/>
            <person name="Hellsten U."/>
            <person name="Kuo D.H."/>
            <person name="Larsson T."/>
            <person name="Lv J."/>
            <person name="Arendt D."/>
            <person name="Savage R."/>
            <person name="Osoegawa K."/>
            <person name="de Jong P."/>
            <person name="Grimwood J."/>
            <person name="Chapman J.A."/>
            <person name="Shapiro H."/>
            <person name="Aerts A."/>
            <person name="Otillar R.P."/>
            <person name="Terry A.Y."/>
            <person name="Boore J.L."/>
            <person name="Grigoriev I.V."/>
            <person name="Lindberg D.R."/>
            <person name="Seaver E.C."/>
            <person name="Weisblat D.A."/>
            <person name="Putnam N.H."/>
            <person name="Rokhsar D.S."/>
        </authorList>
    </citation>
    <scope>NUCLEOTIDE SEQUENCE</scope>
    <source>
        <strain evidence="11 13">I ESC-2004</strain>
    </source>
</reference>
<protein>
    <recommendedName>
        <fullName evidence="4">Thymidylate kinase</fullName>
        <ecNumber evidence="3">2.7.4.9</ecNumber>
    </recommendedName>
</protein>
<gene>
    <name evidence="11" type="ORF">CAPTEDRAFT_132783</name>
</gene>
<keyword evidence="7" id="KW-0547">Nucleotide-binding</keyword>
<evidence type="ECO:0000256" key="9">
    <source>
        <dbReference type="ARBA" id="ARBA00022840"/>
    </source>
</evidence>
<dbReference type="OrthoDB" id="425602at2759"/>
<reference evidence="12" key="3">
    <citation type="submission" date="2015-06" db="UniProtKB">
        <authorList>
            <consortium name="EnsemblMetazoa"/>
        </authorList>
    </citation>
    <scope>IDENTIFICATION</scope>
</reference>
<dbReference type="Pfam" id="PF02223">
    <property type="entry name" value="Thymidylate_kin"/>
    <property type="match status" value="1"/>
</dbReference>
<evidence type="ECO:0000313" key="13">
    <source>
        <dbReference type="Proteomes" id="UP000014760"/>
    </source>
</evidence>
<dbReference type="HAMAP" id="MF_00165">
    <property type="entry name" value="Thymidylate_kinase"/>
    <property type="match status" value="1"/>
</dbReference>
<comment type="pathway">
    <text evidence="1">Pyrimidine metabolism; dTTP biosynthesis.</text>
</comment>
<dbReference type="GO" id="GO:0005524">
    <property type="term" value="F:ATP binding"/>
    <property type="evidence" value="ECO:0007669"/>
    <property type="project" value="UniProtKB-KW"/>
</dbReference>
<keyword evidence="13" id="KW-1185">Reference proteome</keyword>
<dbReference type="EMBL" id="AMQN01002135">
    <property type="status" value="NOT_ANNOTATED_CDS"/>
    <property type="molecule type" value="Genomic_DNA"/>
</dbReference>
<dbReference type="EMBL" id="AMQN01002134">
    <property type="status" value="NOT_ANNOTATED_CDS"/>
    <property type="molecule type" value="Genomic_DNA"/>
</dbReference>
<dbReference type="GO" id="GO:0006227">
    <property type="term" value="P:dUDP biosynthetic process"/>
    <property type="evidence" value="ECO:0007669"/>
    <property type="project" value="TreeGrafter"/>
</dbReference>
<dbReference type="OMA" id="YWHQFDA"/>
<dbReference type="AlphaFoldDB" id="R7TW13"/>
<dbReference type="GO" id="GO:0004798">
    <property type="term" value="F:dTMP kinase activity"/>
    <property type="evidence" value="ECO:0007669"/>
    <property type="project" value="UniProtKB-EC"/>
</dbReference>
<evidence type="ECO:0000259" key="10">
    <source>
        <dbReference type="Pfam" id="PF02223"/>
    </source>
</evidence>
<keyword evidence="6" id="KW-0545">Nucleotide biosynthesis</keyword>
<name>R7TW13_CAPTE</name>
<sequence length="218" mass="24619">MSRIARRGALIVLEGCDRSGKTTQCRKLVDALNTDGIPAQLWRFPERDTAIGQVVSDYLERKCELDDHAVHLLFSANRWELVPKMLETLKNGTTLVIDRYAFSGVAFSAAKESLDFEWCKKSDVGLPRPDLILYLNLGVEAAAQRSEYGGERYEQKPFQKRVAENYAALMDDDWKVIDAAKGINELHDELKSIVKNFVLKGDVHGEPVGKLWTKGEYD</sequence>
<keyword evidence="8" id="KW-0418">Kinase</keyword>
<dbReference type="GO" id="GO:0005829">
    <property type="term" value="C:cytosol"/>
    <property type="evidence" value="ECO:0007669"/>
    <property type="project" value="TreeGrafter"/>
</dbReference>
<dbReference type="FunCoup" id="R7TW13">
    <property type="interactions" value="1546"/>
</dbReference>
<dbReference type="InterPro" id="IPR039430">
    <property type="entry name" value="Thymidylate_kin-like_dom"/>
</dbReference>
<evidence type="ECO:0000256" key="5">
    <source>
        <dbReference type="ARBA" id="ARBA00022679"/>
    </source>
</evidence>
<keyword evidence="9" id="KW-0067">ATP-binding</keyword>
<dbReference type="SUPFAM" id="SSF52540">
    <property type="entry name" value="P-loop containing nucleoside triphosphate hydrolases"/>
    <property type="match status" value="1"/>
</dbReference>
<dbReference type="EC" id="2.7.4.9" evidence="3"/>
<evidence type="ECO:0000256" key="3">
    <source>
        <dbReference type="ARBA" id="ARBA00012980"/>
    </source>
</evidence>
<evidence type="ECO:0000313" key="12">
    <source>
        <dbReference type="EnsemblMetazoa" id="CapteP132783"/>
    </source>
</evidence>
<dbReference type="GO" id="GO:0005634">
    <property type="term" value="C:nucleus"/>
    <property type="evidence" value="ECO:0007669"/>
    <property type="project" value="TreeGrafter"/>
</dbReference>
<reference evidence="13" key="1">
    <citation type="submission" date="2012-12" db="EMBL/GenBank/DDBJ databases">
        <authorList>
            <person name="Hellsten U."/>
            <person name="Grimwood J."/>
            <person name="Chapman J.A."/>
            <person name="Shapiro H."/>
            <person name="Aerts A."/>
            <person name="Otillar R.P."/>
            <person name="Terry A.Y."/>
            <person name="Boore J.L."/>
            <person name="Simakov O."/>
            <person name="Marletaz F."/>
            <person name="Cho S.-J."/>
            <person name="Edsinger-Gonzales E."/>
            <person name="Havlak P."/>
            <person name="Kuo D.-H."/>
            <person name="Larsson T."/>
            <person name="Lv J."/>
            <person name="Arendt D."/>
            <person name="Savage R."/>
            <person name="Osoegawa K."/>
            <person name="de Jong P."/>
            <person name="Lindberg D.R."/>
            <person name="Seaver E.C."/>
            <person name="Weisblat D.A."/>
            <person name="Putnam N.H."/>
            <person name="Grigoriev I.V."/>
            <person name="Rokhsar D.S."/>
        </authorList>
    </citation>
    <scope>NUCLEOTIDE SEQUENCE</scope>
    <source>
        <strain evidence="13">I ESC-2004</strain>
    </source>
</reference>
<dbReference type="EMBL" id="AMQN01002133">
    <property type="status" value="NOT_ANNOTATED_CDS"/>
    <property type="molecule type" value="Genomic_DNA"/>
</dbReference>
<feature type="domain" description="Thymidylate kinase-like" evidence="10">
    <location>
        <begin position="13"/>
        <end position="189"/>
    </location>
</feature>
<evidence type="ECO:0000256" key="6">
    <source>
        <dbReference type="ARBA" id="ARBA00022727"/>
    </source>
</evidence>
<dbReference type="Gene3D" id="3.40.50.300">
    <property type="entry name" value="P-loop containing nucleotide triphosphate hydrolases"/>
    <property type="match status" value="1"/>
</dbReference>
<dbReference type="FunFam" id="3.40.50.300:FF:000679">
    <property type="entry name" value="Thymidylate kinase"/>
    <property type="match status" value="1"/>
</dbReference>
<accession>R7TW13</accession>
<comment type="similarity">
    <text evidence="2">Belongs to the thymidylate kinase family.</text>
</comment>
<dbReference type="PROSITE" id="PS01331">
    <property type="entry name" value="THYMIDYLATE_KINASE"/>
    <property type="match status" value="1"/>
</dbReference>
<dbReference type="EMBL" id="KB308479">
    <property type="protein sequence ID" value="ELT97772.1"/>
    <property type="molecule type" value="Genomic_DNA"/>
</dbReference>
<dbReference type="InterPro" id="IPR018094">
    <property type="entry name" value="Thymidylate_kinase"/>
</dbReference>
<dbReference type="GO" id="GO:0005739">
    <property type="term" value="C:mitochondrion"/>
    <property type="evidence" value="ECO:0007669"/>
    <property type="project" value="TreeGrafter"/>
</dbReference>
<dbReference type="GO" id="GO:0006235">
    <property type="term" value="P:dTTP biosynthetic process"/>
    <property type="evidence" value="ECO:0007669"/>
    <property type="project" value="TreeGrafter"/>
</dbReference>